<geneLocation type="mitochondrion" evidence="2"/>
<dbReference type="EMBL" id="JF973315">
    <property type="protein sequence ID" value="AEH99714.1"/>
    <property type="molecule type" value="Genomic_DNA"/>
</dbReference>
<gene>
    <name evidence="2" type="primary">ORF123_2</name>
    <name evidence="2" type="ORF">TrlaMp19</name>
</gene>
<protein>
    <submittedName>
        <fullName evidence="2">Uncharacterized protein</fullName>
    </submittedName>
</protein>
<proteinExistence type="predicted"/>
<organism evidence="2">
    <name type="scientific">Treubia lacunosa</name>
    <dbReference type="NCBI Taxonomy" id="93845"/>
    <lineage>
        <taxon>Eukaryota</taxon>
        <taxon>Viridiplantae</taxon>
        <taxon>Streptophyta</taxon>
        <taxon>Embryophyta</taxon>
        <taxon>Marchantiophyta</taxon>
        <taxon>Haplomitriopsida</taxon>
        <taxon>Treubiidae</taxon>
        <taxon>Treubiales</taxon>
        <taxon>Treubiaceae</taxon>
        <taxon>Treubia</taxon>
    </lineage>
</organism>
<feature type="region of interest" description="Disordered" evidence="1">
    <location>
        <begin position="103"/>
        <end position="123"/>
    </location>
</feature>
<dbReference type="RefSeq" id="YP_004927667.1">
    <property type="nucleotide sequence ID" value="NC_016122.1"/>
</dbReference>
<accession>G4Y9R8</accession>
<keyword evidence="2" id="KW-0496">Mitochondrion</keyword>
<evidence type="ECO:0000313" key="2">
    <source>
        <dbReference type="EMBL" id="AEH99714.1"/>
    </source>
</evidence>
<reference evidence="2" key="1">
    <citation type="journal article" date="2011" name="PLoS ONE">
        <title>The Mitochondrial Genomes of the Early Land Plants Treubia lacunosa and Anomodon rugelii: Dynamic and Conservative Evolution.</title>
        <authorList>
            <person name="Liu Y."/>
            <person name="Xue J.Y."/>
            <person name="Wang B."/>
            <person name="Li L."/>
            <person name="Qiu Y.L."/>
        </authorList>
    </citation>
    <scope>NUCLEOTIDE SEQUENCE</scope>
</reference>
<dbReference type="AlphaFoldDB" id="G4Y9R8"/>
<sequence length="123" mass="13847">MFDGTGTIIVWNRDGAGKLIDGTGLRLLSKTTQANLNQTQSYTLNLRKYRDELTERFEKTRGAQPGISPEQSKIIAEWDDKIAKAERDFAVEQLADEKAREELRRALPQGVRPTNGRGVQKDS</sequence>
<evidence type="ECO:0000256" key="1">
    <source>
        <dbReference type="SAM" id="MobiDB-lite"/>
    </source>
</evidence>
<name>G4Y9R8_9MARC</name>
<dbReference type="GeneID" id="11272001"/>